<feature type="transmembrane region" description="Helical" evidence="1">
    <location>
        <begin position="215"/>
        <end position="233"/>
    </location>
</feature>
<feature type="transmembrane region" description="Helical" evidence="1">
    <location>
        <begin position="137"/>
        <end position="163"/>
    </location>
</feature>
<accession>A0AAN2BJ21</accession>
<evidence type="ECO:0000313" key="2">
    <source>
        <dbReference type="EMBL" id="BCD96466.1"/>
    </source>
</evidence>
<feature type="transmembrane region" description="Helical" evidence="1">
    <location>
        <begin position="75"/>
        <end position="93"/>
    </location>
</feature>
<feature type="transmembrane region" description="Helical" evidence="1">
    <location>
        <begin position="105"/>
        <end position="125"/>
    </location>
</feature>
<dbReference type="Proteomes" id="UP001320119">
    <property type="component" value="Chromosome"/>
</dbReference>
<gene>
    <name evidence="2" type="ORF">MARGE09_P0666</name>
</gene>
<protein>
    <submittedName>
        <fullName evidence="2">Uncharacterized protein</fullName>
    </submittedName>
</protein>
<sequence>MILRQTYLAIATMAIVLLVTFSIMKYVDKVFMETWLALIFIVCVPFQVAASSILDSYAKDKPRAFNIPLKRLAAIAIYSLMAIAAGVISYLTVGGADSMPKPPLINYAIVTVVVTFWYVIVWGCWPISKLSSHPAVISLSTIIVAFFVGYLVYSLLFSFEFMASSPFYVESLDPKGALNSWNALAFLVTSVAVIFTLVMLDFWPLSKFSIAARPMASGIIKSAIILISTGVIYHSFINLLGVDPVIYLVNGPISYIFGVFIPLNLFCGKLFSNVLQPLKGFFLIVVSAGSGFLLNLLYFSLSGELIPAHLEGELYQRELWVANAMLAFSFPLLVILTDHLKFWPINFKQGDREIK</sequence>
<keyword evidence="1" id="KW-1133">Transmembrane helix</keyword>
<feature type="transmembrane region" description="Helical" evidence="1">
    <location>
        <begin position="280"/>
        <end position="299"/>
    </location>
</feature>
<keyword evidence="3" id="KW-1185">Reference proteome</keyword>
<dbReference type="KEGG" id="marq:MARGE09_P0666"/>
<reference evidence="2 3" key="1">
    <citation type="journal article" date="2022" name="IScience">
        <title>An ultrasensitive nanofiber-based assay for enzymatic hydrolysis and deep-sea microbial degradation of cellulose.</title>
        <authorList>
            <person name="Tsudome M."/>
            <person name="Tachioka M."/>
            <person name="Miyazaki M."/>
            <person name="Uchimura K."/>
            <person name="Tsuda M."/>
            <person name="Takaki Y."/>
            <person name="Deguchi S."/>
        </authorList>
    </citation>
    <scope>NUCLEOTIDE SEQUENCE [LARGE SCALE GENOMIC DNA]</scope>
    <source>
        <strain evidence="2 3">GE09</strain>
    </source>
</reference>
<dbReference type="EMBL" id="AP023086">
    <property type="protein sequence ID" value="BCD96466.1"/>
    <property type="molecule type" value="Genomic_DNA"/>
</dbReference>
<feature type="transmembrane region" description="Helical" evidence="1">
    <location>
        <begin position="319"/>
        <end position="337"/>
    </location>
</feature>
<feature type="transmembrane region" description="Helical" evidence="1">
    <location>
        <begin position="35"/>
        <end position="54"/>
    </location>
</feature>
<name>A0AAN2BJ21_9GAMM</name>
<feature type="transmembrane region" description="Helical" evidence="1">
    <location>
        <begin position="7"/>
        <end position="23"/>
    </location>
</feature>
<proteinExistence type="predicted"/>
<keyword evidence="1" id="KW-0812">Transmembrane</keyword>
<keyword evidence="1" id="KW-0472">Membrane</keyword>
<evidence type="ECO:0000313" key="3">
    <source>
        <dbReference type="Proteomes" id="UP001320119"/>
    </source>
</evidence>
<feature type="transmembrane region" description="Helical" evidence="1">
    <location>
        <begin position="245"/>
        <end position="268"/>
    </location>
</feature>
<organism evidence="2 3">
    <name type="scientific">Marinagarivorans cellulosilyticus</name>
    <dbReference type="NCBI Taxonomy" id="2721545"/>
    <lineage>
        <taxon>Bacteria</taxon>
        <taxon>Pseudomonadati</taxon>
        <taxon>Pseudomonadota</taxon>
        <taxon>Gammaproteobacteria</taxon>
        <taxon>Cellvibrionales</taxon>
        <taxon>Cellvibrionaceae</taxon>
        <taxon>Marinagarivorans</taxon>
    </lineage>
</organism>
<feature type="transmembrane region" description="Helical" evidence="1">
    <location>
        <begin position="183"/>
        <end position="203"/>
    </location>
</feature>
<dbReference type="AlphaFoldDB" id="A0AAN2BJ21"/>
<evidence type="ECO:0000256" key="1">
    <source>
        <dbReference type="SAM" id="Phobius"/>
    </source>
</evidence>